<dbReference type="EMBL" id="CP076460">
    <property type="protein sequence ID" value="QWQ32418.1"/>
    <property type="molecule type" value="Genomic_DNA"/>
</dbReference>
<accession>A0A8F1MD73</accession>
<evidence type="ECO:0000313" key="2">
    <source>
        <dbReference type="EMBL" id="QWQ32418.1"/>
    </source>
</evidence>
<gene>
    <name evidence="2" type="ORF">KOY48_00875</name>
</gene>
<dbReference type="Proteomes" id="UP000679129">
    <property type="component" value="Chromosome"/>
</dbReference>
<evidence type="ECO:0000313" key="3">
    <source>
        <dbReference type="Proteomes" id="UP000679129"/>
    </source>
</evidence>
<feature type="region of interest" description="Disordered" evidence="1">
    <location>
        <begin position="1"/>
        <end position="77"/>
    </location>
</feature>
<sequence length="77" mass="8826">MIPEHWHIVSSEKSAEIARSLEKAVEKEKSNAENENSIKHEAMELAARHENGQAEKRQSKEVKEDKPLTKKDIDSFV</sequence>
<reference evidence="2" key="1">
    <citation type="submission" date="2021-06" db="EMBL/GenBank/DDBJ databases">
        <title>An adapted protocol for Saccharibacteria cultivation: two new species join this phylum of Candidate Phyla Radiations.</title>
        <authorList>
            <person name="Ibrahim A."/>
            <person name="Maatouk M."/>
            <person name="Zgheib R."/>
            <person name="Haddad G."/>
            <person name="Bou Khalil J."/>
            <person name="Raoult D."/>
            <person name="Bittar F."/>
        </authorList>
    </citation>
    <scope>NUCLEOTIDE SEQUENCE</scope>
    <source>
        <strain evidence="2">IHU1</strain>
    </source>
</reference>
<dbReference type="KEGG" id="mnd:KOY48_00875"/>
<evidence type="ECO:0000256" key="1">
    <source>
        <dbReference type="SAM" id="MobiDB-lite"/>
    </source>
</evidence>
<organism evidence="2 3">
    <name type="scientific">Candidatus Minimicrobia naudis</name>
    <dbReference type="NCBI Taxonomy" id="2841263"/>
    <lineage>
        <taxon>Bacteria</taxon>
        <taxon>Candidatus Saccharimonadota</taxon>
        <taxon>Candidatus Saccharimonadota incertae sedis</taxon>
        <taxon>Candidatus Minimicrobia</taxon>
    </lineage>
</organism>
<name>A0A8F1MD73_9BACT</name>
<keyword evidence="3" id="KW-1185">Reference proteome</keyword>
<feature type="compositionally biased region" description="Basic and acidic residues" evidence="1">
    <location>
        <begin position="13"/>
        <end position="77"/>
    </location>
</feature>
<proteinExistence type="predicted"/>
<dbReference type="AlphaFoldDB" id="A0A8F1MD73"/>
<protein>
    <submittedName>
        <fullName evidence="2">Uncharacterized protein</fullName>
    </submittedName>
</protein>